<evidence type="ECO:0000256" key="2">
    <source>
        <dbReference type="ARBA" id="ARBA00022729"/>
    </source>
</evidence>
<evidence type="ECO:0000256" key="4">
    <source>
        <dbReference type="SAM" id="SignalP"/>
    </source>
</evidence>
<evidence type="ECO:0000313" key="6">
    <source>
        <dbReference type="EMBL" id="MBD1545483.1"/>
    </source>
</evidence>
<dbReference type="Proteomes" id="UP000598467">
    <property type="component" value="Unassembled WGS sequence"/>
</dbReference>
<keyword evidence="2 4" id="KW-0732">Signal</keyword>
<feature type="domain" description="Leucine-binding protein" evidence="5">
    <location>
        <begin position="39"/>
        <end position="400"/>
    </location>
</feature>
<dbReference type="CDD" id="cd06337">
    <property type="entry name" value="PBP1_ABC_ligand_binding-like"/>
    <property type="match status" value="1"/>
</dbReference>
<evidence type="ECO:0000259" key="5">
    <source>
        <dbReference type="Pfam" id="PF13458"/>
    </source>
</evidence>
<name>A0A926S3M4_9HYPH</name>
<dbReference type="InterPro" id="IPR006311">
    <property type="entry name" value="TAT_signal"/>
</dbReference>
<dbReference type="InterPro" id="IPR028081">
    <property type="entry name" value="Leu-bd"/>
</dbReference>
<comment type="similarity">
    <text evidence="1">Belongs to the leucine-binding protein family.</text>
</comment>
<gene>
    <name evidence="6" type="ORF">HK439_04365</name>
</gene>
<comment type="caution">
    <text evidence="6">The sequence shown here is derived from an EMBL/GenBank/DDBJ whole genome shotgun (WGS) entry which is preliminary data.</text>
</comment>
<dbReference type="Gene3D" id="3.40.50.2300">
    <property type="match status" value="2"/>
</dbReference>
<dbReference type="AlphaFoldDB" id="A0A926S3M4"/>
<protein>
    <submittedName>
        <fullName evidence="6">ABC transporter substrate-binding protein</fullName>
    </submittedName>
</protein>
<feature type="signal peptide" evidence="4">
    <location>
        <begin position="1"/>
        <end position="25"/>
    </location>
</feature>
<dbReference type="Pfam" id="PF13458">
    <property type="entry name" value="Peripla_BP_6"/>
    <property type="match status" value="1"/>
</dbReference>
<evidence type="ECO:0000256" key="3">
    <source>
        <dbReference type="ARBA" id="ARBA00022970"/>
    </source>
</evidence>
<keyword evidence="3" id="KW-0813">Transport</keyword>
<proteinExistence type="inferred from homology"/>
<accession>A0A926S3M4</accession>
<dbReference type="RefSeq" id="WP_190290153.1">
    <property type="nucleotide sequence ID" value="NZ_JABFCZ010000004.1"/>
</dbReference>
<reference evidence="6" key="1">
    <citation type="submission" date="2020-05" db="EMBL/GenBank/DDBJ databases">
        <title>Identification of trans-AT polyketide cluster in two marine bacteria, producers of a novel glutaramide-containing polyketide sesbanimide D and analogs.</title>
        <authorList>
            <person name="Kacar D."/>
            <person name="Rodriguez P."/>
            <person name="Canedo L."/>
            <person name="Gonzalez E."/>
            <person name="Galan B."/>
            <person name="De La Calle F."/>
            <person name="Garcia J.L."/>
        </authorList>
    </citation>
    <scope>NUCLEOTIDE SEQUENCE</scope>
    <source>
        <strain evidence="6">PHM038</strain>
    </source>
</reference>
<dbReference type="GO" id="GO:0006865">
    <property type="term" value="P:amino acid transport"/>
    <property type="evidence" value="ECO:0007669"/>
    <property type="project" value="UniProtKB-KW"/>
</dbReference>
<evidence type="ECO:0000256" key="1">
    <source>
        <dbReference type="ARBA" id="ARBA00010062"/>
    </source>
</evidence>
<dbReference type="PROSITE" id="PS51318">
    <property type="entry name" value="TAT"/>
    <property type="match status" value="1"/>
</dbReference>
<organism evidence="6 7">
    <name type="scientific">Roseibium aggregatum</name>
    <dbReference type="NCBI Taxonomy" id="187304"/>
    <lineage>
        <taxon>Bacteria</taxon>
        <taxon>Pseudomonadati</taxon>
        <taxon>Pseudomonadota</taxon>
        <taxon>Alphaproteobacteria</taxon>
        <taxon>Hyphomicrobiales</taxon>
        <taxon>Stappiaceae</taxon>
        <taxon>Roseibium</taxon>
    </lineage>
</organism>
<sequence>MTKTPFSINRRQALSGLAAGAAATAAPGFMTRALATPKTIKIGLVQPSTGPLAFFTEHIPFVLDQVQKTLGGSIDVNGTKHPYEIIIKDSQSNPNRAAEVTQELILQDEVDLVATFATPETVNPVSDQCEINGVPCVSNDAPLEPYFFGRNGDPAVGWDWTYHFFFSGGGLSRALVPYWKRLETNKVIGGLWPNDGDGIAQSDKAHGFPPYFESEGFSVIDPGRFDMPASNYNAQIAAFKAANVEIIQGVLPPPEFTTFWNGAAQQGFQPKIVYVGKACEFPQAMEPLGDRALGLSTEVWWSKYHPYSSGLTGQSSLELADAYEAASGRQWSLPLGFRHALFEVIFDTLKRTENLDDKGSIRDALKTTNYKSIVGALDFTKGPFPNTAETPLVIGQWVKGEKFPLDMVIVDNTTTPEVPVNAEPMLIKYS</sequence>
<dbReference type="SUPFAM" id="SSF53822">
    <property type="entry name" value="Periplasmic binding protein-like I"/>
    <property type="match status" value="1"/>
</dbReference>
<evidence type="ECO:0000313" key="7">
    <source>
        <dbReference type="Proteomes" id="UP000598467"/>
    </source>
</evidence>
<keyword evidence="3" id="KW-0029">Amino-acid transport</keyword>
<dbReference type="PANTHER" id="PTHR30483">
    <property type="entry name" value="LEUCINE-SPECIFIC-BINDING PROTEIN"/>
    <property type="match status" value="1"/>
</dbReference>
<dbReference type="PANTHER" id="PTHR30483:SF6">
    <property type="entry name" value="PERIPLASMIC BINDING PROTEIN OF ABC TRANSPORTER FOR NATURAL AMINO ACIDS"/>
    <property type="match status" value="1"/>
</dbReference>
<dbReference type="InterPro" id="IPR028082">
    <property type="entry name" value="Peripla_BP_I"/>
</dbReference>
<feature type="chain" id="PRO_5037334225" evidence="4">
    <location>
        <begin position="26"/>
        <end position="430"/>
    </location>
</feature>
<dbReference type="EMBL" id="JABFCZ010000004">
    <property type="protein sequence ID" value="MBD1545483.1"/>
    <property type="molecule type" value="Genomic_DNA"/>
</dbReference>
<dbReference type="InterPro" id="IPR051010">
    <property type="entry name" value="BCAA_transport"/>
</dbReference>